<proteinExistence type="predicted"/>
<evidence type="ECO:0000313" key="5">
    <source>
        <dbReference type="EMBL" id="SFN26830.1"/>
    </source>
</evidence>
<dbReference type="InterPro" id="IPR026444">
    <property type="entry name" value="Secre_tail"/>
</dbReference>
<evidence type="ECO:0000259" key="4">
    <source>
        <dbReference type="PROSITE" id="PS50853"/>
    </source>
</evidence>
<dbReference type="OrthoDB" id="869215at2"/>
<dbReference type="InterPro" id="IPR036116">
    <property type="entry name" value="FN3_sf"/>
</dbReference>
<dbReference type="SUPFAM" id="SSF49265">
    <property type="entry name" value="Fibronectin type III"/>
    <property type="match status" value="1"/>
</dbReference>
<dbReference type="CDD" id="cd00063">
    <property type="entry name" value="FN3"/>
    <property type="match status" value="1"/>
</dbReference>
<dbReference type="InterPro" id="IPR003961">
    <property type="entry name" value="FN3_dom"/>
</dbReference>
<keyword evidence="1 3" id="KW-0732">Signal</keyword>
<dbReference type="InterPro" id="IPR056600">
    <property type="entry name" value="GBD_T9SS_assoc"/>
</dbReference>
<feature type="region of interest" description="Disordered" evidence="2">
    <location>
        <begin position="164"/>
        <end position="184"/>
    </location>
</feature>
<dbReference type="RefSeq" id="WP_090024253.1">
    <property type="nucleotide sequence ID" value="NZ_FOVD01000002.1"/>
</dbReference>
<name>A0A1I4XNE5_CHROL</name>
<evidence type="ECO:0000256" key="1">
    <source>
        <dbReference type="ARBA" id="ARBA00022729"/>
    </source>
</evidence>
<dbReference type="Gene3D" id="2.60.120.380">
    <property type="match status" value="2"/>
</dbReference>
<reference evidence="6" key="1">
    <citation type="submission" date="2016-10" db="EMBL/GenBank/DDBJ databases">
        <authorList>
            <person name="Varghese N."/>
            <person name="Submissions S."/>
        </authorList>
    </citation>
    <scope>NUCLEOTIDE SEQUENCE [LARGE SCALE GENOMIC DNA]</scope>
    <source>
        <strain evidence="6">DSM 25575</strain>
    </source>
</reference>
<gene>
    <name evidence="5" type="ORF">SAMN05421594_1949</name>
</gene>
<dbReference type="AlphaFoldDB" id="A0A1I4XNE5"/>
<feature type="signal peptide" evidence="3">
    <location>
        <begin position="1"/>
        <end position="19"/>
    </location>
</feature>
<dbReference type="Gene3D" id="2.60.40.10">
    <property type="entry name" value="Immunoglobulins"/>
    <property type="match status" value="2"/>
</dbReference>
<protein>
    <submittedName>
        <fullName evidence="5">Por secretion system C-terminal sorting domain-containing protein</fullName>
    </submittedName>
</protein>
<dbReference type="PROSITE" id="PS50853">
    <property type="entry name" value="FN3"/>
    <property type="match status" value="1"/>
</dbReference>
<dbReference type="SMART" id="SM00060">
    <property type="entry name" value="FN3"/>
    <property type="match status" value="4"/>
</dbReference>
<evidence type="ECO:0000313" key="6">
    <source>
        <dbReference type="Proteomes" id="UP000198769"/>
    </source>
</evidence>
<dbReference type="Proteomes" id="UP000198769">
    <property type="component" value="Unassembled WGS sequence"/>
</dbReference>
<organism evidence="5 6">
    <name type="scientific">Chryseobacterium oleae</name>
    <dbReference type="NCBI Taxonomy" id="491207"/>
    <lineage>
        <taxon>Bacteria</taxon>
        <taxon>Pseudomonadati</taxon>
        <taxon>Bacteroidota</taxon>
        <taxon>Flavobacteriia</taxon>
        <taxon>Flavobacteriales</taxon>
        <taxon>Weeksellaceae</taxon>
        <taxon>Chryseobacterium group</taxon>
        <taxon>Chryseobacterium</taxon>
    </lineage>
</organism>
<feature type="chain" id="PRO_5011670684" evidence="3">
    <location>
        <begin position="20"/>
        <end position="1184"/>
    </location>
</feature>
<sequence>MKKTLLSFLFFLMATLINAQVTLGSGTAQGGYMPVDVNFGYNYSQQIFTKTEINTTAAGNITGLKFFLPSTADISKSVDWVVYVGHTTKTSFSSVTDWVPVASLTQVFSGTVSAAGGEVTVNFSSPFAYNNTDNLIIAIDENTADFTATSNKFYTYTGPSNSGLAYRSDTTNPDPASPPSGTRGTVKSVTGLLGLSPAAPLCPVVSAPAANATSVSVLPTITWAGSNSATSYKLSVGTTPGGTDVMNMVDLGNVTTYTFTNALNFSTQYYYTVTALNAVGTSSGCAERSFTTVSLGCPSVSLPASAVLGTSVKPTFTWSSITGVQGYRLNIGTSAGANNVLSNFDLGNVLTYTLTAAQQLNPSTQYFYTIIAYTASTSSTGCTERNFTTGATLPPANDDCSGAVALTVNPGLTCTATTPGNTLGATFSMAATPCSGNPGDDVWYSFTATGSSHLITISNVVSTGVSSDTDMYFQVLGGSCGTMTSLLCSDDNINMVNGLTAGQTYYVRVYTYSSNANTNASFNICVSTPPPPPANDDCANAVTVTVNADMNCGSVTAGNTSGGTNSNVPLGTCTGGTPDDDVWYKFVATGTKHTIWFKNVASVGTSSSTSLYAQVFSGACGTLTSTTCITSNSTYTVLSNLTAGETYYVRAYNSNANSGASLYANTFDLCIGTLPPPPANDECSGAATLTVNPDMACGSVTSGTTLGATNSSVPVGTCSGTPDDDVWYAFTATGTAHTIWLKNVVSAGSSSSTSLYAQVFTGGCGALVNKTCITSNSSYTALTGLTAGETYYVRVYNSSANTSTTVYANTFSVCIGTLPPPPANDDCANAVSLTVSGTGICTNPVNGSTYSATQSTGTTPTCAASGINDDVWYSFTATAATHLVTVNYTDNATATQVYSGACGSFTAVACTDGAFGNSNVLLQSLTVGQVYYVRVYSSSSTATIASSFSICITTPVAPANDTCDTAIAIPCGGTVEGNNALAANETLPASTCGSTTTTASYKGVWYTVKAHAAGPITISACGAEFDSYLRVYSGSCAALSCVNNTSGIGYADGGCPGANLNDASTLTFNATAGTTYYVLLTGYTAARFGKYTISVTQDCSTMGTSEVKKENNLKAYPNPFADVLNISDISKVKSVSVVDLAGRVVKTIDNPSSALQLGDLKQGMYLVTLNMKDGSKQIIKAIKK</sequence>
<accession>A0A1I4XNE5</accession>
<dbReference type="EMBL" id="FOVD01000002">
    <property type="protein sequence ID" value="SFN26830.1"/>
    <property type="molecule type" value="Genomic_DNA"/>
</dbReference>
<dbReference type="Pfam" id="PF18962">
    <property type="entry name" value="Por_Secre_tail"/>
    <property type="match status" value="1"/>
</dbReference>
<dbReference type="Pfam" id="PF23759">
    <property type="entry name" value="GBD_T9SS_assoc"/>
    <property type="match status" value="4"/>
</dbReference>
<keyword evidence="6" id="KW-1185">Reference proteome</keyword>
<dbReference type="InterPro" id="IPR013783">
    <property type="entry name" value="Ig-like_fold"/>
</dbReference>
<feature type="domain" description="Fibronectin type-III" evidence="4">
    <location>
        <begin position="199"/>
        <end position="295"/>
    </location>
</feature>
<evidence type="ECO:0000256" key="2">
    <source>
        <dbReference type="SAM" id="MobiDB-lite"/>
    </source>
</evidence>
<dbReference type="NCBIfam" id="TIGR04183">
    <property type="entry name" value="Por_Secre_tail"/>
    <property type="match status" value="1"/>
</dbReference>
<evidence type="ECO:0000256" key="3">
    <source>
        <dbReference type="SAM" id="SignalP"/>
    </source>
</evidence>